<dbReference type="AlphaFoldDB" id="A0A1L9VS82"/>
<keyword evidence="5" id="KW-0547">Nucleotide-binding</keyword>
<accession>A0A1L9VS82</accession>
<dbReference type="Pfam" id="PF00625">
    <property type="entry name" value="Guanylate_kin"/>
    <property type="match status" value="1"/>
</dbReference>
<evidence type="ECO:0000313" key="12">
    <source>
        <dbReference type="Proteomes" id="UP000184300"/>
    </source>
</evidence>
<dbReference type="PANTHER" id="PTHR23117">
    <property type="entry name" value="GUANYLATE KINASE-RELATED"/>
    <property type="match status" value="1"/>
</dbReference>
<dbReference type="EMBL" id="KV878892">
    <property type="protein sequence ID" value="OJJ86754.1"/>
    <property type="molecule type" value="Genomic_DNA"/>
</dbReference>
<keyword evidence="4" id="KW-0808">Transferase</keyword>
<gene>
    <name evidence="11" type="ORF">ASPGLDRAFT_23906</name>
</gene>
<evidence type="ECO:0000259" key="10">
    <source>
        <dbReference type="PROSITE" id="PS50052"/>
    </source>
</evidence>
<dbReference type="InterPro" id="IPR008144">
    <property type="entry name" value="Guanylate_kin-like_dom"/>
</dbReference>
<dbReference type="NCBIfam" id="TIGR03263">
    <property type="entry name" value="guanyl_kin"/>
    <property type="match status" value="1"/>
</dbReference>
<evidence type="ECO:0000256" key="8">
    <source>
        <dbReference type="ARBA" id="ARBA00030128"/>
    </source>
</evidence>
<keyword evidence="7" id="KW-0067">ATP-binding</keyword>
<keyword evidence="12" id="KW-1185">Reference proteome</keyword>
<reference evidence="12" key="1">
    <citation type="journal article" date="2017" name="Genome Biol.">
        <title>Comparative genomics reveals high biological diversity and specific adaptations in the industrially and medically important fungal genus Aspergillus.</title>
        <authorList>
            <person name="de Vries R.P."/>
            <person name="Riley R."/>
            <person name="Wiebenga A."/>
            <person name="Aguilar-Osorio G."/>
            <person name="Amillis S."/>
            <person name="Uchima C.A."/>
            <person name="Anderluh G."/>
            <person name="Asadollahi M."/>
            <person name="Askin M."/>
            <person name="Barry K."/>
            <person name="Battaglia E."/>
            <person name="Bayram O."/>
            <person name="Benocci T."/>
            <person name="Braus-Stromeyer S.A."/>
            <person name="Caldana C."/>
            <person name="Canovas D."/>
            <person name="Cerqueira G.C."/>
            <person name="Chen F."/>
            <person name="Chen W."/>
            <person name="Choi C."/>
            <person name="Clum A."/>
            <person name="Dos Santos R.A."/>
            <person name="Damasio A.R."/>
            <person name="Diallinas G."/>
            <person name="Emri T."/>
            <person name="Fekete E."/>
            <person name="Flipphi M."/>
            <person name="Freyberg S."/>
            <person name="Gallo A."/>
            <person name="Gournas C."/>
            <person name="Habgood R."/>
            <person name="Hainaut M."/>
            <person name="Harispe M.L."/>
            <person name="Henrissat B."/>
            <person name="Hilden K.S."/>
            <person name="Hope R."/>
            <person name="Hossain A."/>
            <person name="Karabika E."/>
            <person name="Karaffa L."/>
            <person name="Karanyi Z."/>
            <person name="Krasevec N."/>
            <person name="Kuo A."/>
            <person name="Kusch H."/>
            <person name="LaButti K."/>
            <person name="Lagendijk E.L."/>
            <person name="Lapidus A."/>
            <person name="Levasseur A."/>
            <person name="Lindquist E."/>
            <person name="Lipzen A."/>
            <person name="Logrieco A.F."/>
            <person name="MacCabe A."/>
            <person name="Maekelae M.R."/>
            <person name="Malavazi I."/>
            <person name="Melin P."/>
            <person name="Meyer V."/>
            <person name="Mielnichuk N."/>
            <person name="Miskei M."/>
            <person name="Molnar A.P."/>
            <person name="Mule G."/>
            <person name="Ngan C.Y."/>
            <person name="Orejas M."/>
            <person name="Orosz E."/>
            <person name="Ouedraogo J.P."/>
            <person name="Overkamp K.M."/>
            <person name="Park H.-S."/>
            <person name="Perrone G."/>
            <person name="Piumi F."/>
            <person name="Punt P.J."/>
            <person name="Ram A.F."/>
            <person name="Ramon A."/>
            <person name="Rauscher S."/>
            <person name="Record E."/>
            <person name="Riano-Pachon D.M."/>
            <person name="Robert V."/>
            <person name="Roehrig J."/>
            <person name="Ruller R."/>
            <person name="Salamov A."/>
            <person name="Salih N.S."/>
            <person name="Samson R.A."/>
            <person name="Sandor E."/>
            <person name="Sanguinetti M."/>
            <person name="Schuetze T."/>
            <person name="Sepcic K."/>
            <person name="Shelest E."/>
            <person name="Sherlock G."/>
            <person name="Sophianopoulou V."/>
            <person name="Squina F.M."/>
            <person name="Sun H."/>
            <person name="Susca A."/>
            <person name="Todd R.B."/>
            <person name="Tsang A."/>
            <person name="Unkles S.E."/>
            <person name="van de Wiele N."/>
            <person name="van Rossen-Uffink D."/>
            <person name="Oliveira J.V."/>
            <person name="Vesth T.C."/>
            <person name="Visser J."/>
            <person name="Yu J.-H."/>
            <person name="Zhou M."/>
            <person name="Andersen M.R."/>
            <person name="Archer D.B."/>
            <person name="Baker S.E."/>
            <person name="Benoit I."/>
            <person name="Brakhage A.A."/>
            <person name="Braus G.H."/>
            <person name="Fischer R."/>
            <person name="Frisvad J.C."/>
            <person name="Goldman G.H."/>
            <person name="Houbraken J."/>
            <person name="Oakley B."/>
            <person name="Pocsi I."/>
            <person name="Scazzocchio C."/>
            <person name="Seiboth B."/>
            <person name="vanKuyk P.A."/>
            <person name="Wortman J."/>
            <person name="Dyer P.S."/>
            <person name="Grigoriev I.V."/>
        </authorList>
    </citation>
    <scope>NUCLEOTIDE SEQUENCE [LARGE SCALE GENOMIC DNA]</scope>
    <source>
        <strain evidence="12">CBS 516.65</strain>
    </source>
</reference>
<evidence type="ECO:0000256" key="1">
    <source>
        <dbReference type="ARBA" id="ARBA00005790"/>
    </source>
</evidence>
<evidence type="ECO:0000256" key="9">
    <source>
        <dbReference type="SAM" id="MobiDB-lite"/>
    </source>
</evidence>
<dbReference type="SMART" id="SM00072">
    <property type="entry name" value="GuKc"/>
    <property type="match status" value="1"/>
</dbReference>
<dbReference type="CDD" id="cd00071">
    <property type="entry name" value="GMPK"/>
    <property type="match status" value="1"/>
</dbReference>
<name>A0A1L9VS82_ASPGL</name>
<evidence type="ECO:0000256" key="4">
    <source>
        <dbReference type="ARBA" id="ARBA00022679"/>
    </source>
</evidence>
<dbReference type="PROSITE" id="PS00856">
    <property type="entry name" value="GUANYLATE_KINASE_1"/>
    <property type="match status" value="1"/>
</dbReference>
<dbReference type="GO" id="GO:0005524">
    <property type="term" value="F:ATP binding"/>
    <property type="evidence" value="ECO:0007669"/>
    <property type="project" value="UniProtKB-KW"/>
</dbReference>
<evidence type="ECO:0000256" key="2">
    <source>
        <dbReference type="ARBA" id="ARBA00012961"/>
    </source>
</evidence>
<dbReference type="VEuPathDB" id="FungiDB:ASPGLDRAFT_23906"/>
<dbReference type="InterPro" id="IPR020590">
    <property type="entry name" value="Guanylate_kinase_CS"/>
</dbReference>
<dbReference type="EC" id="2.7.4.8" evidence="2"/>
<evidence type="ECO:0000256" key="7">
    <source>
        <dbReference type="ARBA" id="ARBA00022840"/>
    </source>
</evidence>
<sequence length="197" mass="21782">MAPSNTPPDRRPIVISGPSGVGKGTLSQKLLDSHPGTFAFSVSHTTRNPRPGEVEGVKYFFVSPDTFISLISQHAFIEHAVFSGHHYGTSKQTITDQTAKGLVVVLDIDMNGVKNLKADAGIDARYVFIKPSSFEALEARLRGRGTENEDDLQKRLSRARIELEYANTPGVYDKIIVNDDLERAYKELEGFVYRPTS</sequence>
<dbReference type="FunFam" id="3.30.63.10:FF:000002">
    <property type="entry name" value="Guanylate kinase 1"/>
    <property type="match status" value="1"/>
</dbReference>
<dbReference type="RefSeq" id="XP_022403443.1">
    <property type="nucleotide sequence ID" value="XM_022543344.1"/>
</dbReference>
<dbReference type="InterPro" id="IPR027417">
    <property type="entry name" value="P-loop_NTPase"/>
</dbReference>
<dbReference type="InterPro" id="IPR008145">
    <property type="entry name" value="GK/Ca_channel_bsu"/>
</dbReference>
<feature type="region of interest" description="Disordered" evidence="9">
    <location>
        <begin position="1"/>
        <end position="21"/>
    </location>
</feature>
<keyword evidence="6" id="KW-0418">Kinase</keyword>
<dbReference type="GO" id="GO:0004385">
    <property type="term" value="F:GMP kinase activity"/>
    <property type="evidence" value="ECO:0007669"/>
    <property type="project" value="UniProtKB-EC"/>
</dbReference>
<comment type="similarity">
    <text evidence="1">Belongs to the guanylate kinase family.</text>
</comment>
<proteinExistence type="inferred from homology"/>
<dbReference type="Gene3D" id="3.40.50.300">
    <property type="entry name" value="P-loop containing nucleotide triphosphate hydrolases"/>
    <property type="match status" value="1"/>
</dbReference>
<feature type="domain" description="Guanylate kinase-like" evidence="10">
    <location>
        <begin position="10"/>
        <end position="193"/>
    </location>
</feature>
<evidence type="ECO:0000256" key="5">
    <source>
        <dbReference type="ARBA" id="ARBA00022741"/>
    </source>
</evidence>
<dbReference type="InterPro" id="IPR017665">
    <property type="entry name" value="Guanylate_kinase"/>
</dbReference>
<protein>
    <recommendedName>
        <fullName evidence="3">Guanylate kinase</fullName>
        <ecNumber evidence="2">2.7.4.8</ecNumber>
    </recommendedName>
    <alternativeName>
        <fullName evidence="8">GMP kinase</fullName>
    </alternativeName>
</protein>
<evidence type="ECO:0000256" key="6">
    <source>
        <dbReference type="ARBA" id="ARBA00022777"/>
    </source>
</evidence>
<dbReference type="FunFam" id="3.40.50.300:FF:000776">
    <property type="entry name" value="Guanylate kinase 2"/>
    <property type="match status" value="1"/>
</dbReference>
<dbReference type="SUPFAM" id="SSF52540">
    <property type="entry name" value="P-loop containing nucleoside triphosphate hydrolases"/>
    <property type="match status" value="1"/>
</dbReference>
<dbReference type="STRING" id="1160497.A0A1L9VS82"/>
<dbReference type="Gene3D" id="3.30.63.10">
    <property type="entry name" value="Guanylate Kinase phosphate binding domain"/>
    <property type="match status" value="1"/>
</dbReference>
<dbReference type="Proteomes" id="UP000184300">
    <property type="component" value="Unassembled WGS sequence"/>
</dbReference>
<organism evidence="11 12">
    <name type="scientific">Aspergillus glaucus CBS 516.65</name>
    <dbReference type="NCBI Taxonomy" id="1160497"/>
    <lineage>
        <taxon>Eukaryota</taxon>
        <taxon>Fungi</taxon>
        <taxon>Dikarya</taxon>
        <taxon>Ascomycota</taxon>
        <taxon>Pezizomycotina</taxon>
        <taxon>Eurotiomycetes</taxon>
        <taxon>Eurotiomycetidae</taxon>
        <taxon>Eurotiales</taxon>
        <taxon>Aspergillaceae</taxon>
        <taxon>Aspergillus</taxon>
        <taxon>Aspergillus subgen. Aspergillus</taxon>
    </lineage>
</organism>
<evidence type="ECO:0000256" key="3">
    <source>
        <dbReference type="ARBA" id="ARBA00016296"/>
    </source>
</evidence>
<dbReference type="PROSITE" id="PS50052">
    <property type="entry name" value="GUANYLATE_KINASE_2"/>
    <property type="match status" value="1"/>
</dbReference>
<evidence type="ECO:0000313" key="11">
    <source>
        <dbReference type="EMBL" id="OJJ86754.1"/>
    </source>
</evidence>
<dbReference type="GeneID" id="34459605"/>
<dbReference type="PANTHER" id="PTHR23117:SF13">
    <property type="entry name" value="GUANYLATE KINASE"/>
    <property type="match status" value="1"/>
</dbReference>
<dbReference type="OrthoDB" id="6334211at2759"/>
<dbReference type="GO" id="GO:0005829">
    <property type="term" value="C:cytosol"/>
    <property type="evidence" value="ECO:0007669"/>
    <property type="project" value="TreeGrafter"/>
</dbReference>